<evidence type="ECO:0000256" key="3">
    <source>
        <dbReference type="ARBA" id="ARBA00007931"/>
    </source>
</evidence>
<proteinExistence type="inferred from homology"/>
<dbReference type="AlphaFoldDB" id="V6DG44"/>
<feature type="transmembrane region" description="Helical" evidence="11">
    <location>
        <begin position="347"/>
        <end position="364"/>
    </location>
</feature>
<dbReference type="Pfam" id="PF02163">
    <property type="entry name" value="Peptidase_M50"/>
    <property type="match status" value="1"/>
</dbReference>
<evidence type="ECO:0000256" key="4">
    <source>
        <dbReference type="ARBA" id="ARBA00022670"/>
    </source>
</evidence>
<dbReference type="Pfam" id="PF17820">
    <property type="entry name" value="PDZ_6"/>
    <property type="match status" value="1"/>
</dbReference>
<reference evidence="13 14" key="1">
    <citation type="journal article" date="2015" name="Biol. Direct">
        <title>Babela massiliensis, a representative of a widespread bacterial phylum with unusual adaptations to parasitism in amoebae.</title>
        <authorList>
            <person name="Pagnier I."/>
            <person name="Yutin N."/>
            <person name="Croce O."/>
            <person name="Makarova K.S."/>
            <person name="Wolf Y.I."/>
            <person name="Benamar S."/>
            <person name="Raoult D."/>
            <person name="Koonin E.V."/>
            <person name="La Scola B."/>
        </authorList>
    </citation>
    <scope>NUCLEOTIDE SEQUENCE [LARGE SCALE GENOMIC DNA]</scope>
    <source>
        <strain evidence="14">BABL1</strain>
    </source>
</reference>
<dbReference type="InterPro" id="IPR008915">
    <property type="entry name" value="Peptidase_M50"/>
</dbReference>
<dbReference type="EMBL" id="HG793133">
    <property type="protein sequence ID" value="CDK30519.1"/>
    <property type="molecule type" value="Genomic_DNA"/>
</dbReference>
<keyword evidence="4 13" id="KW-0645">Protease</keyword>
<dbReference type="GO" id="GO:0004222">
    <property type="term" value="F:metalloendopeptidase activity"/>
    <property type="evidence" value="ECO:0007669"/>
    <property type="project" value="InterPro"/>
</dbReference>
<evidence type="ECO:0000256" key="5">
    <source>
        <dbReference type="ARBA" id="ARBA00022692"/>
    </source>
</evidence>
<keyword evidence="10 11" id="KW-0472">Membrane</keyword>
<keyword evidence="9" id="KW-0482">Metalloprotease</keyword>
<dbReference type="STRING" id="673862.BABL1_gene_500"/>
<dbReference type="InterPro" id="IPR004387">
    <property type="entry name" value="Pept_M50_Zn"/>
</dbReference>
<dbReference type="GO" id="GO:0016020">
    <property type="term" value="C:membrane"/>
    <property type="evidence" value="ECO:0007669"/>
    <property type="project" value="UniProtKB-SubCell"/>
</dbReference>
<evidence type="ECO:0000256" key="9">
    <source>
        <dbReference type="ARBA" id="ARBA00023049"/>
    </source>
</evidence>
<dbReference type="SUPFAM" id="SSF50156">
    <property type="entry name" value="PDZ domain-like"/>
    <property type="match status" value="1"/>
</dbReference>
<evidence type="ECO:0000256" key="1">
    <source>
        <dbReference type="ARBA" id="ARBA00001947"/>
    </source>
</evidence>
<evidence type="ECO:0000256" key="11">
    <source>
        <dbReference type="SAM" id="Phobius"/>
    </source>
</evidence>
<dbReference type="InterPro" id="IPR036034">
    <property type="entry name" value="PDZ_sf"/>
</dbReference>
<name>V6DG44_9BACT</name>
<evidence type="ECO:0000313" key="13">
    <source>
        <dbReference type="EMBL" id="CDK30519.1"/>
    </source>
</evidence>
<evidence type="ECO:0000256" key="7">
    <source>
        <dbReference type="ARBA" id="ARBA00022833"/>
    </source>
</evidence>
<evidence type="ECO:0000256" key="10">
    <source>
        <dbReference type="ARBA" id="ARBA00023136"/>
    </source>
</evidence>
<evidence type="ECO:0000313" key="14">
    <source>
        <dbReference type="Proteomes" id="UP000018769"/>
    </source>
</evidence>
<dbReference type="HOGENOM" id="CLU_025778_1_0_7"/>
<dbReference type="PANTHER" id="PTHR42837">
    <property type="entry name" value="REGULATOR OF SIGMA-E PROTEASE RSEP"/>
    <property type="match status" value="1"/>
</dbReference>
<feature type="transmembrane region" description="Helical" evidence="11">
    <location>
        <begin position="20"/>
        <end position="38"/>
    </location>
</feature>
<feature type="domain" description="PDZ" evidence="12">
    <location>
        <begin position="137"/>
        <end position="213"/>
    </location>
</feature>
<dbReference type="GO" id="GO:0006508">
    <property type="term" value="P:proteolysis"/>
    <property type="evidence" value="ECO:0007669"/>
    <property type="project" value="UniProtKB-KW"/>
</dbReference>
<dbReference type="CDD" id="cd06163">
    <property type="entry name" value="S2P-M50_PDZ_RseP-like"/>
    <property type="match status" value="1"/>
</dbReference>
<dbReference type="SMART" id="SM00228">
    <property type="entry name" value="PDZ"/>
    <property type="match status" value="1"/>
</dbReference>
<protein>
    <submittedName>
        <fullName evidence="13">Membrane-associated Zn-dependent protease</fullName>
    </submittedName>
</protein>
<dbReference type="Gene3D" id="2.30.42.10">
    <property type="match status" value="1"/>
</dbReference>
<keyword evidence="6" id="KW-0378">Hydrolase</keyword>
<dbReference type="RefSeq" id="WP_023791774.1">
    <property type="nucleotide sequence ID" value="NC_023003.1"/>
</dbReference>
<feature type="transmembrane region" description="Helical" evidence="11">
    <location>
        <begin position="294"/>
        <end position="316"/>
    </location>
</feature>
<evidence type="ECO:0000259" key="12">
    <source>
        <dbReference type="SMART" id="SM00228"/>
    </source>
</evidence>
<dbReference type="InterPro" id="IPR001478">
    <property type="entry name" value="PDZ"/>
</dbReference>
<dbReference type="PANTHER" id="PTHR42837:SF2">
    <property type="entry name" value="MEMBRANE METALLOPROTEASE ARASP2, CHLOROPLASTIC-RELATED"/>
    <property type="match status" value="1"/>
</dbReference>
<feature type="transmembrane region" description="Helical" evidence="11">
    <location>
        <begin position="120"/>
        <end position="143"/>
    </location>
</feature>
<organism evidence="13 14">
    <name type="scientific">Candidatus Babela massiliensis</name>
    <dbReference type="NCBI Taxonomy" id="673862"/>
    <lineage>
        <taxon>Bacteria</taxon>
        <taxon>Candidatus Babelota</taxon>
        <taxon>Candidatus Babeliae</taxon>
        <taxon>Candidatus Babeliales</taxon>
        <taxon>Candidatus Babeliaceae</taxon>
        <taxon>Candidatus Babela</taxon>
    </lineage>
</organism>
<comment type="subcellular location">
    <subcellularLocation>
        <location evidence="2">Membrane</location>
        <topology evidence="2">Multi-pass membrane protein</topology>
    </subcellularLocation>
</comment>
<dbReference type="Proteomes" id="UP000018769">
    <property type="component" value="Chromosome I"/>
</dbReference>
<keyword evidence="8 11" id="KW-1133">Transmembrane helix</keyword>
<dbReference type="OrthoDB" id="9782003at2"/>
<keyword evidence="7" id="KW-0862">Zinc</keyword>
<dbReference type="KEGG" id="dpb:BABL1_gene_500"/>
<accession>V6DG44</accession>
<dbReference type="eggNOG" id="COG0750">
    <property type="taxonomic scope" value="Bacteria"/>
</dbReference>
<comment type="cofactor">
    <cofactor evidence="1">
        <name>Zn(2+)</name>
        <dbReference type="ChEBI" id="CHEBI:29105"/>
    </cofactor>
</comment>
<sequence length="390" mass="43601">MNLILSLFTNLGSNLLSILYNLPMIFLGIIGLCLLVVFHEFGHFIFCKIFNVYTPSFSIGFGPRLFEKKIGDTVFAISAIPLGGYVEIAGAQEVGQGDQTHAHDKNSRAFSQKPYWQKMLIIFGGVLFNFIFTYLALSLLFYLGSPCISSLCNKYPAIVSIIGKNSPAEKAGLKSNDKITAVNNVKIDNIKHLNKLLTPYIDKTVTLKVNRDGKEENLDIKIASHKVGNELRPEIGAYWLVKPMTLKNALIAGFKGTMDMISEMLKSLKNLSSNREQLGGPLLVITQLSQSIGLGWKVFIFMLAFISINLAVLNIIPLPIFDGGQALFYTIEAITGKPLSDRLRYNIHYFTWIAVILLVIYITYKDILKLGNRFFKTKTEQLPTNVESKK</sequence>
<keyword evidence="5 11" id="KW-0812">Transmembrane</keyword>
<evidence type="ECO:0000256" key="8">
    <source>
        <dbReference type="ARBA" id="ARBA00022989"/>
    </source>
</evidence>
<gene>
    <name evidence="13" type="ORF">BABL1_gene_500</name>
</gene>
<dbReference type="PATRIC" id="fig|673862.3.peg.405"/>
<keyword evidence="14" id="KW-1185">Reference proteome</keyword>
<evidence type="ECO:0000256" key="6">
    <source>
        <dbReference type="ARBA" id="ARBA00022801"/>
    </source>
</evidence>
<comment type="similarity">
    <text evidence="3">Belongs to the peptidase M50B family.</text>
</comment>
<dbReference type="InterPro" id="IPR041489">
    <property type="entry name" value="PDZ_6"/>
</dbReference>
<evidence type="ECO:0000256" key="2">
    <source>
        <dbReference type="ARBA" id="ARBA00004141"/>
    </source>
</evidence>